<dbReference type="Pfam" id="PF25554">
    <property type="entry name" value="PTS_EIIB_BC_N"/>
    <property type="match status" value="1"/>
</dbReference>
<dbReference type="InterPro" id="IPR036095">
    <property type="entry name" value="PTS_EIIB-like_sf"/>
</dbReference>
<feature type="transmembrane region" description="Helical" evidence="14">
    <location>
        <begin position="433"/>
        <end position="456"/>
    </location>
</feature>
<feature type="transmembrane region" description="Helical" evidence="14">
    <location>
        <begin position="309"/>
        <end position="334"/>
    </location>
</feature>
<keyword evidence="7" id="KW-0762">Sugar transport</keyword>
<evidence type="ECO:0000259" key="16">
    <source>
        <dbReference type="PROSITE" id="PS51099"/>
    </source>
</evidence>
<dbReference type="InterPro" id="IPR006327">
    <property type="entry name" value="PTS_IIC_fruc"/>
</dbReference>
<evidence type="ECO:0000256" key="8">
    <source>
        <dbReference type="ARBA" id="ARBA00022679"/>
    </source>
</evidence>
<keyword evidence="6" id="KW-0597">Phosphoprotein</keyword>
<dbReference type="EC" id="2.7.1.202" evidence="3"/>
<dbReference type="InterPro" id="IPR013011">
    <property type="entry name" value="PTS_EIIB_2"/>
</dbReference>
<evidence type="ECO:0000256" key="14">
    <source>
        <dbReference type="SAM" id="Phobius"/>
    </source>
</evidence>
<keyword evidence="8" id="KW-0808">Transferase</keyword>
<dbReference type="CDD" id="cd05569">
    <property type="entry name" value="PTS_IIB_fructose"/>
    <property type="match status" value="2"/>
</dbReference>
<feature type="domain" description="PTS EIIB type-2" evidence="16">
    <location>
        <begin position="114"/>
        <end position="209"/>
    </location>
</feature>
<evidence type="ECO:0000256" key="10">
    <source>
        <dbReference type="ARBA" id="ARBA00022692"/>
    </source>
</evidence>
<feature type="transmembrane region" description="Helical" evidence="14">
    <location>
        <begin position="355"/>
        <end position="375"/>
    </location>
</feature>
<evidence type="ECO:0000256" key="5">
    <source>
        <dbReference type="ARBA" id="ARBA00022475"/>
    </source>
</evidence>
<feature type="chain" id="PRO_5047206173" description="protein-N(pi)-phosphohistidine--D-fructose phosphotransferase" evidence="15">
    <location>
        <begin position="20"/>
        <end position="562"/>
    </location>
</feature>
<evidence type="ECO:0000256" key="6">
    <source>
        <dbReference type="ARBA" id="ARBA00022553"/>
    </source>
</evidence>
<keyword evidence="13 14" id="KW-0472">Membrane</keyword>
<name>A0ABQ1IRP1_9GAMM</name>
<keyword evidence="9" id="KW-0598">Phosphotransferase system</keyword>
<dbReference type="PANTHER" id="PTHR30505:SF0">
    <property type="entry name" value="FRUCTOSE-LIKE PTS SYSTEM EIIBC COMPONENT-RELATED"/>
    <property type="match status" value="1"/>
</dbReference>
<evidence type="ECO:0000256" key="7">
    <source>
        <dbReference type="ARBA" id="ARBA00022597"/>
    </source>
</evidence>
<evidence type="ECO:0000256" key="3">
    <source>
        <dbReference type="ARBA" id="ARBA00012799"/>
    </source>
</evidence>
<feature type="transmembrane region" description="Helical" evidence="14">
    <location>
        <begin position="539"/>
        <end position="557"/>
    </location>
</feature>
<dbReference type="Pfam" id="PF02302">
    <property type="entry name" value="PTS_IIB"/>
    <property type="match status" value="1"/>
</dbReference>
<dbReference type="PROSITE" id="PS51104">
    <property type="entry name" value="PTS_EIIC_TYPE_2"/>
    <property type="match status" value="1"/>
</dbReference>
<feature type="signal peptide" evidence="15">
    <location>
        <begin position="1"/>
        <end position="19"/>
    </location>
</feature>
<evidence type="ECO:0000256" key="12">
    <source>
        <dbReference type="ARBA" id="ARBA00022989"/>
    </source>
</evidence>
<sequence length="562" mass="58567">MKALIISACPGGMAASYLAANLLEQAAQDLGWQVRVECHSRFAPATPFTDDEIDSAELVLVAADVELDLSRFLGKSVYRSSLQAALNAPGQWLQQGREQAALLTPGVIASGVTLVAVTACPTGVAHTFMAAEALTAAATDMGIKIKVETQGAVGSQCLLSAADINGAERVIVAADIDVDLSRFQGKRLYQTSTRATLKSPQNVINRALLDAKLYQPSAVNEDTPDNKQQGGLYQHLMTGVSFMLPMVVAGGLLVALSFVFGINAFKQQDSFAAALMQIGGEAAFALMIPVLSGYIALSIAGRVGLAPGMIGGLLASSLGTGFLGGIIAGLLAGYCSGYIARQLWLPERLQALKPILIIPLFASLVTGLVMIYVVGEPLAWLMSHLTHILNNMGSVNAVLLGLLIGAMMCFDLGGPVNKVAYTFAVGLLASQTYGPMAAAMAAGMVPALGMGMATLLGRRKFSVSEREAGKASLVLGLCFISEGAIPFAARDPLRVIPCCMLGGAIAGALAMWFDAALLAPHGGIFVFFIPNAIQPITEYALAIVIGTLVTAVCYATIKRNEG</sequence>
<dbReference type="InterPro" id="IPR013014">
    <property type="entry name" value="PTS_EIIC_2"/>
</dbReference>
<dbReference type="InterPro" id="IPR003352">
    <property type="entry name" value="PTS_EIIC"/>
</dbReference>
<gene>
    <name evidence="18" type="ORF">GCM10011502_21030</name>
</gene>
<dbReference type="NCBIfam" id="TIGR00829">
    <property type="entry name" value="FRU"/>
    <property type="match status" value="1"/>
</dbReference>
<dbReference type="PROSITE" id="PS51099">
    <property type="entry name" value="PTS_EIIB_TYPE_2"/>
    <property type="match status" value="2"/>
</dbReference>
<evidence type="ECO:0000313" key="19">
    <source>
        <dbReference type="Proteomes" id="UP000646152"/>
    </source>
</evidence>
<feature type="transmembrane region" description="Helical" evidence="14">
    <location>
        <begin position="242"/>
        <end position="262"/>
    </location>
</feature>
<keyword evidence="10 14" id="KW-0812">Transmembrane</keyword>
<dbReference type="InterPro" id="IPR003353">
    <property type="entry name" value="PTS_IIB_fruc"/>
</dbReference>
<feature type="domain" description="PTS EIIB type-2" evidence="16">
    <location>
        <begin position="1"/>
        <end position="98"/>
    </location>
</feature>
<keyword evidence="5" id="KW-1003">Cell membrane</keyword>
<dbReference type="NCBIfam" id="TIGR01427">
    <property type="entry name" value="PTS_IIC_fructo"/>
    <property type="match status" value="1"/>
</dbReference>
<reference evidence="19" key="1">
    <citation type="journal article" date="2019" name="Int. J. Syst. Evol. Microbiol.">
        <title>The Global Catalogue of Microorganisms (GCM) 10K type strain sequencing project: providing services to taxonomists for standard genome sequencing and annotation.</title>
        <authorList>
            <consortium name="The Broad Institute Genomics Platform"/>
            <consortium name="The Broad Institute Genome Sequencing Center for Infectious Disease"/>
            <person name="Wu L."/>
            <person name="Ma J."/>
        </authorList>
    </citation>
    <scope>NUCLEOTIDE SEQUENCE [LARGE SCALE GENOMIC DNA]</scope>
    <source>
        <strain evidence="19">CGMCC 1.15923</strain>
    </source>
</reference>
<keyword evidence="15" id="KW-0732">Signal</keyword>
<evidence type="ECO:0000256" key="4">
    <source>
        <dbReference type="ARBA" id="ARBA00022448"/>
    </source>
</evidence>
<organism evidence="18 19">
    <name type="scientific">Oceanisphaera marina</name>
    <dbReference type="NCBI Taxonomy" id="2017550"/>
    <lineage>
        <taxon>Bacteria</taxon>
        <taxon>Pseudomonadati</taxon>
        <taxon>Pseudomonadota</taxon>
        <taxon>Gammaproteobacteria</taxon>
        <taxon>Aeromonadales</taxon>
        <taxon>Aeromonadaceae</taxon>
        <taxon>Oceanisphaera</taxon>
    </lineage>
</organism>
<evidence type="ECO:0000256" key="2">
    <source>
        <dbReference type="ARBA" id="ARBA00004429"/>
    </source>
</evidence>
<accession>A0ABQ1IRP1</accession>
<evidence type="ECO:0000313" key="18">
    <source>
        <dbReference type="EMBL" id="GGB47482.1"/>
    </source>
</evidence>
<feature type="domain" description="PTS EIIC type-2" evidence="17">
    <location>
        <begin position="232"/>
        <end position="562"/>
    </location>
</feature>
<evidence type="ECO:0000256" key="15">
    <source>
        <dbReference type="SAM" id="SignalP"/>
    </source>
</evidence>
<comment type="caution">
    <text evidence="18">The sequence shown here is derived from an EMBL/GenBank/DDBJ whole genome shotgun (WGS) entry which is preliminary data.</text>
</comment>
<evidence type="ECO:0000256" key="11">
    <source>
        <dbReference type="ARBA" id="ARBA00022777"/>
    </source>
</evidence>
<proteinExistence type="predicted"/>
<feature type="transmembrane region" description="Helical" evidence="14">
    <location>
        <begin position="495"/>
        <end position="519"/>
    </location>
</feature>
<keyword evidence="12 14" id="KW-1133">Transmembrane helix</keyword>
<dbReference type="Gene3D" id="3.40.50.2300">
    <property type="match status" value="2"/>
</dbReference>
<protein>
    <recommendedName>
        <fullName evidence="3">protein-N(pi)-phosphohistidine--D-fructose phosphotransferase</fullName>
        <ecNumber evidence="3">2.7.1.202</ecNumber>
    </recommendedName>
</protein>
<dbReference type="RefSeq" id="WP_188630077.1">
    <property type="nucleotide sequence ID" value="NZ_BMKE01000016.1"/>
</dbReference>
<evidence type="ECO:0000256" key="1">
    <source>
        <dbReference type="ARBA" id="ARBA00001401"/>
    </source>
</evidence>
<evidence type="ECO:0000256" key="9">
    <source>
        <dbReference type="ARBA" id="ARBA00022683"/>
    </source>
</evidence>
<feature type="transmembrane region" description="Helical" evidence="14">
    <location>
        <begin position="395"/>
        <end position="413"/>
    </location>
</feature>
<comment type="subcellular location">
    <subcellularLocation>
        <location evidence="2">Cell inner membrane</location>
        <topology evidence="2">Multi-pass membrane protein</topology>
    </subcellularLocation>
</comment>
<keyword evidence="11" id="KW-0418">Kinase</keyword>
<dbReference type="NCBIfam" id="NF007783">
    <property type="entry name" value="PRK10474.1"/>
    <property type="match status" value="2"/>
</dbReference>
<feature type="transmembrane region" description="Helical" evidence="14">
    <location>
        <begin position="274"/>
        <end position="297"/>
    </location>
</feature>
<dbReference type="PANTHER" id="PTHR30505">
    <property type="entry name" value="FRUCTOSE-LIKE PERMEASE"/>
    <property type="match status" value="1"/>
</dbReference>
<dbReference type="EMBL" id="BMKE01000016">
    <property type="protein sequence ID" value="GGB47482.1"/>
    <property type="molecule type" value="Genomic_DNA"/>
</dbReference>
<dbReference type="Pfam" id="PF02378">
    <property type="entry name" value="PTS_EIIC"/>
    <property type="match status" value="1"/>
</dbReference>
<dbReference type="Proteomes" id="UP000646152">
    <property type="component" value="Unassembled WGS sequence"/>
</dbReference>
<keyword evidence="19" id="KW-1185">Reference proteome</keyword>
<dbReference type="InterPro" id="IPR050864">
    <property type="entry name" value="Bacterial_PTS_Sugar_Transport"/>
</dbReference>
<keyword evidence="4" id="KW-0813">Transport</keyword>
<evidence type="ECO:0000259" key="17">
    <source>
        <dbReference type="PROSITE" id="PS51104"/>
    </source>
</evidence>
<dbReference type="SUPFAM" id="SSF52794">
    <property type="entry name" value="PTS system IIB component-like"/>
    <property type="match status" value="2"/>
</dbReference>
<feature type="transmembrane region" description="Helical" evidence="14">
    <location>
        <begin position="468"/>
        <end position="488"/>
    </location>
</feature>
<evidence type="ECO:0000256" key="13">
    <source>
        <dbReference type="ARBA" id="ARBA00023136"/>
    </source>
</evidence>
<dbReference type="InterPro" id="IPR003501">
    <property type="entry name" value="PTS_EIIB_2/3"/>
</dbReference>
<comment type="catalytic activity">
    <reaction evidence="1">
        <text>D-fructose(out) + N(pros)-phospho-L-histidyl-[protein] = D-fructose 1-phosphate(in) + L-histidyl-[protein]</text>
        <dbReference type="Rhea" id="RHEA:49252"/>
        <dbReference type="Rhea" id="RHEA-COMP:9745"/>
        <dbReference type="Rhea" id="RHEA-COMP:9746"/>
        <dbReference type="ChEBI" id="CHEBI:29979"/>
        <dbReference type="ChEBI" id="CHEBI:37721"/>
        <dbReference type="ChEBI" id="CHEBI:58674"/>
        <dbReference type="ChEBI" id="CHEBI:64837"/>
        <dbReference type="EC" id="2.7.1.202"/>
    </reaction>
</comment>